<evidence type="ECO:0000256" key="8">
    <source>
        <dbReference type="ARBA" id="ARBA00034006"/>
    </source>
</evidence>
<evidence type="ECO:0000256" key="6">
    <source>
        <dbReference type="ARBA" id="ARBA00022967"/>
    </source>
</evidence>
<dbReference type="Gene3D" id="3.40.50.300">
    <property type="entry name" value="P-loop containing nucleotide triphosphate hydrolases"/>
    <property type="match status" value="1"/>
</dbReference>
<dbReference type="RefSeq" id="WP_149308365.1">
    <property type="nucleotide sequence ID" value="NZ_SRSD01000008.1"/>
</dbReference>
<comment type="similarity">
    <text evidence="1">Belongs to the GSP E family.</text>
</comment>
<dbReference type="CDD" id="cd01129">
    <property type="entry name" value="PulE-GspE-like"/>
    <property type="match status" value="1"/>
</dbReference>
<dbReference type="Proteomes" id="UP000324298">
    <property type="component" value="Unassembled WGS sequence"/>
</dbReference>
<dbReference type="PROSITE" id="PS00662">
    <property type="entry name" value="T2SP_E"/>
    <property type="match status" value="1"/>
</dbReference>
<accession>A0A5A9XA55</accession>
<dbReference type="EMBL" id="SRSD01000008">
    <property type="protein sequence ID" value="KAA0889790.1"/>
    <property type="molecule type" value="Genomic_DNA"/>
</dbReference>
<dbReference type="SUPFAM" id="SSF160246">
    <property type="entry name" value="EspE N-terminal domain-like"/>
    <property type="match status" value="1"/>
</dbReference>
<organism evidence="10 11">
    <name type="scientific">Oryzomonas rubra</name>
    <dbReference type="NCBI Taxonomy" id="2509454"/>
    <lineage>
        <taxon>Bacteria</taxon>
        <taxon>Pseudomonadati</taxon>
        <taxon>Thermodesulfobacteriota</taxon>
        <taxon>Desulfuromonadia</taxon>
        <taxon>Geobacterales</taxon>
        <taxon>Geobacteraceae</taxon>
        <taxon>Oryzomonas</taxon>
    </lineage>
</organism>
<dbReference type="AlphaFoldDB" id="A0A5A9XA55"/>
<sequence>MSPSLLPEDLATTALRLGIACQPEIAVAEVDPALLARVPLTFARAHAILPLREQEGRIRIALSSPAALLALDELRLLFGKPVEAVLVPDATLGDAINHVYGSLSGTAQEVLQELEGEDLSTVATALNDPQDLLDLADEAPVIRLLNSILSEAVKERVSDIHIEPYERDLVVRFRIDGILYEKLTPPKIIQDALISRVKIMAGLNIAEKRLPQDGRIRVLVAGRDVDIRVSIIPTYYGERAVLRLLDKKKGVLSLEDIGLGDEGVRTMERVLARTSGIVLVTGPTGSGKSTTLYAALNRLNTSEKNIITIEDPIEYQIKGIGQIQVNAKIDLTFAAGLRSILRQDPDIIMVGEIRDAETAEIAIQASLTGHLVLSTLHTNDAPTAVTRLVDMGIEPFMIASSLTAVMAQRLVRVICPHCREEYRPVEQYAGITLPERLYRGRGCDKCFGLGTMGRSAIYEIMPVDQEICSMIIKRAHAGEIKEYAVSRGMKTLRDDGMARAAAGVTTIEEVLRVTQEDYADVPV</sequence>
<evidence type="ECO:0000313" key="10">
    <source>
        <dbReference type="EMBL" id="KAA0889790.1"/>
    </source>
</evidence>
<dbReference type="InterPro" id="IPR013369">
    <property type="entry name" value="T2SS_GspE"/>
</dbReference>
<evidence type="ECO:0000256" key="7">
    <source>
        <dbReference type="ARBA" id="ARBA00024382"/>
    </source>
</evidence>
<dbReference type="SUPFAM" id="SSF52540">
    <property type="entry name" value="P-loop containing nucleoside triphosphate hydrolases"/>
    <property type="match status" value="1"/>
</dbReference>
<dbReference type="InterPro" id="IPR037257">
    <property type="entry name" value="T2SS_E_N_sf"/>
</dbReference>
<keyword evidence="3" id="KW-0547">Nucleotide-binding</keyword>
<reference evidence="10 11" key="1">
    <citation type="submission" date="2019-04" db="EMBL/GenBank/DDBJ databases">
        <title>Geobacter ruber sp. nov., ferric-reducing bacteria isolated from paddy soil.</title>
        <authorList>
            <person name="Xu Z."/>
            <person name="Masuda Y."/>
            <person name="Itoh H."/>
            <person name="Senoo K."/>
        </authorList>
    </citation>
    <scope>NUCLEOTIDE SEQUENCE [LARGE SCALE GENOMIC DNA]</scope>
    <source>
        <strain evidence="10 11">Red88</strain>
    </source>
</reference>
<keyword evidence="5" id="KW-0653">Protein transport</keyword>
<comment type="catalytic activity">
    <reaction evidence="8">
        <text>ATP + H2O + cellular proteinSide 1 = ADP + phosphate + cellular proteinSide 2.</text>
        <dbReference type="EC" id="7.4.2.8"/>
    </reaction>
</comment>
<dbReference type="GO" id="GO:0005524">
    <property type="term" value="F:ATP binding"/>
    <property type="evidence" value="ECO:0007669"/>
    <property type="project" value="UniProtKB-KW"/>
</dbReference>
<keyword evidence="6" id="KW-1278">Translocase</keyword>
<evidence type="ECO:0000256" key="1">
    <source>
        <dbReference type="ARBA" id="ARBA00006611"/>
    </source>
</evidence>
<evidence type="ECO:0000256" key="5">
    <source>
        <dbReference type="ARBA" id="ARBA00022927"/>
    </source>
</evidence>
<keyword evidence="4" id="KW-0067">ATP-binding</keyword>
<dbReference type="GO" id="GO:0015627">
    <property type="term" value="C:type II protein secretion system complex"/>
    <property type="evidence" value="ECO:0007669"/>
    <property type="project" value="InterPro"/>
</dbReference>
<dbReference type="Gene3D" id="3.30.450.90">
    <property type="match status" value="1"/>
</dbReference>
<dbReference type="FunFam" id="3.40.50.300:FF:000398">
    <property type="entry name" value="Type IV pilus assembly ATPase PilB"/>
    <property type="match status" value="1"/>
</dbReference>
<dbReference type="Gene3D" id="3.30.300.160">
    <property type="entry name" value="Type II secretion system, protein E, N-terminal domain"/>
    <property type="match status" value="1"/>
</dbReference>
<dbReference type="PANTHER" id="PTHR30258">
    <property type="entry name" value="TYPE II SECRETION SYSTEM PROTEIN GSPE-RELATED"/>
    <property type="match status" value="1"/>
</dbReference>
<proteinExistence type="inferred from homology"/>
<dbReference type="InterPro" id="IPR007831">
    <property type="entry name" value="T2SS_GspE_N"/>
</dbReference>
<protein>
    <recommendedName>
        <fullName evidence="7">protein-secreting ATPase</fullName>
        <ecNumber evidence="7">7.4.2.8</ecNumber>
    </recommendedName>
</protein>
<dbReference type="Pfam" id="PF00437">
    <property type="entry name" value="T2SSE"/>
    <property type="match status" value="1"/>
</dbReference>
<dbReference type="EC" id="7.4.2.8" evidence="7"/>
<gene>
    <name evidence="10" type="primary">gspE</name>
    <name evidence="10" type="ORF">ET418_13530</name>
</gene>
<dbReference type="PANTHER" id="PTHR30258:SF2">
    <property type="entry name" value="COMG OPERON PROTEIN 1"/>
    <property type="match status" value="1"/>
</dbReference>
<dbReference type="InterPro" id="IPR027417">
    <property type="entry name" value="P-loop_NTPase"/>
</dbReference>
<feature type="domain" description="Bacterial type II secretion system protein E" evidence="9">
    <location>
        <begin position="341"/>
        <end position="355"/>
    </location>
</feature>
<keyword evidence="2" id="KW-0813">Transport</keyword>
<dbReference type="SMART" id="SM00382">
    <property type="entry name" value="AAA"/>
    <property type="match status" value="1"/>
</dbReference>
<name>A0A5A9XA55_9BACT</name>
<evidence type="ECO:0000313" key="11">
    <source>
        <dbReference type="Proteomes" id="UP000324298"/>
    </source>
</evidence>
<dbReference type="FunFam" id="3.30.450.90:FF:000001">
    <property type="entry name" value="Type II secretion system ATPase GspE"/>
    <property type="match status" value="1"/>
</dbReference>
<dbReference type="InterPro" id="IPR003593">
    <property type="entry name" value="AAA+_ATPase"/>
</dbReference>
<dbReference type="OrthoDB" id="9805147at2"/>
<dbReference type="GO" id="GO:0015628">
    <property type="term" value="P:protein secretion by the type II secretion system"/>
    <property type="evidence" value="ECO:0007669"/>
    <property type="project" value="InterPro"/>
</dbReference>
<dbReference type="GO" id="GO:0005886">
    <property type="term" value="C:plasma membrane"/>
    <property type="evidence" value="ECO:0007669"/>
    <property type="project" value="TreeGrafter"/>
</dbReference>
<dbReference type="NCBIfam" id="TIGR02533">
    <property type="entry name" value="type_II_gspE"/>
    <property type="match status" value="1"/>
</dbReference>
<dbReference type="InterPro" id="IPR001482">
    <property type="entry name" value="T2SS/T4SS_dom"/>
</dbReference>
<evidence type="ECO:0000256" key="2">
    <source>
        <dbReference type="ARBA" id="ARBA00022448"/>
    </source>
</evidence>
<comment type="caution">
    <text evidence="10">The sequence shown here is derived from an EMBL/GenBank/DDBJ whole genome shotgun (WGS) entry which is preliminary data.</text>
</comment>
<dbReference type="GO" id="GO:0008564">
    <property type="term" value="F:protein-exporting ATPase activity"/>
    <property type="evidence" value="ECO:0007669"/>
    <property type="project" value="UniProtKB-EC"/>
</dbReference>
<keyword evidence="11" id="KW-1185">Reference proteome</keyword>
<dbReference type="Pfam" id="PF05157">
    <property type="entry name" value="MshEN"/>
    <property type="match status" value="1"/>
</dbReference>
<evidence type="ECO:0000256" key="4">
    <source>
        <dbReference type="ARBA" id="ARBA00022840"/>
    </source>
</evidence>
<dbReference type="GO" id="GO:0016887">
    <property type="term" value="F:ATP hydrolysis activity"/>
    <property type="evidence" value="ECO:0007669"/>
    <property type="project" value="TreeGrafter"/>
</dbReference>
<evidence type="ECO:0000259" key="9">
    <source>
        <dbReference type="PROSITE" id="PS00662"/>
    </source>
</evidence>
<evidence type="ECO:0000256" key="3">
    <source>
        <dbReference type="ARBA" id="ARBA00022741"/>
    </source>
</evidence>